<evidence type="ECO:0000313" key="3">
    <source>
        <dbReference type="Proteomes" id="UP000078576"/>
    </source>
</evidence>
<keyword evidence="1" id="KW-0472">Membrane</keyword>
<proteinExistence type="predicted"/>
<keyword evidence="3" id="KW-1185">Reference proteome</keyword>
<dbReference type="EMBL" id="KN714687">
    <property type="protein sequence ID" value="KUI56281.1"/>
    <property type="molecule type" value="Genomic_DNA"/>
</dbReference>
<name>A0A194UXG2_CYTMA</name>
<gene>
    <name evidence="2" type="ORF">VP1G_10837</name>
</gene>
<keyword evidence="1" id="KW-0812">Transmembrane</keyword>
<reference evidence="3" key="1">
    <citation type="submission" date="2014-12" db="EMBL/GenBank/DDBJ databases">
        <title>Genome Sequence of Valsa Canker Pathogens Uncovers a Specific Adaption of Colonization on Woody Bark.</title>
        <authorList>
            <person name="Yin Z."/>
            <person name="Liu H."/>
            <person name="Gao X."/>
            <person name="Li Z."/>
            <person name="Song N."/>
            <person name="Ke X."/>
            <person name="Dai Q."/>
            <person name="Wu Y."/>
            <person name="Sun Y."/>
            <person name="Xu J.-R."/>
            <person name="Kang Z.K."/>
            <person name="Wang L."/>
            <person name="Huang L."/>
        </authorList>
    </citation>
    <scope>NUCLEOTIDE SEQUENCE [LARGE SCALE GENOMIC DNA]</scope>
    <source>
        <strain evidence="3">SXYL134</strain>
    </source>
</reference>
<dbReference type="AlphaFoldDB" id="A0A194UXG2"/>
<protein>
    <submittedName>
        <fullName evidence="2">Uncharacterized protein</fullName>
    </submittedName>
</protein>
<evidence type="ECO:0000256" key="1">
    <source>
        <dbReference type="SAM" id="Phobius"/>
    </source>
</evidence>
<feature type="transmembrane region" description="Helical" evidence="1">
    <location>
        <begin position="296"/>
        <end position="322"/>
    </location>
</feature>
<sequence>MEATVFGLLFGFLLGFLLGFGLLEPLEEGRGGLADLARSRDVIDIPLAGLAAPLLDNLLRSEIVVVVQLEDLDDLVEGLGLLLDTIGNVAFSTTKEGLLVTLRFANHLKQCVLVRWVRQKKESAIIYAYLLQHASTLGDLGNDLVVEEGEDEHQNSAVLALDTQLLGLDVDINILDVVNAALLGGLLLDPVTQLVVDSVATAFAVLVLIVPVEGELLLELAGEVLLTGPDGLLAHVNSPVVVLDLDRLILEDLSLSLDLTGESVIIASDVAVGISVVLAVLLFGRVVGVVVGSATAAVSVGLAVLPGLAGSLSLSLVLLALLGGSLQDETAQLVAQVDGGALTTGLAVEDDMAIVDVDDSLGILALVAENKLLDEDIKKVLELARLMSTVDDPAIILGVNVGLSTKFETEELDQVGARTSEGLGDAGQVDNDGLDTVALAFDLGLETLHLVAIEDIANIATNVEKGSHCYGFCLKTGLYRAVAFLYGREVWWDREDLRVI</sequence>
<keyword evidence="1" id="KW-1133">Transmembrane helix</keyword>
<feature type="transmembrane region" description="Helical" evidence="1">
    <location>
        <begin position="6"/>
        <end position="23"/>
    </location>
</feature>
<accession>A0A194UXG2</accession>
<dbReference type="Proteomes" id="UP000078576">
    <property type="component" value="Unassembled WGS sequence"/>
</dbReference>
<feature type="transmembrane region" description="Helical" evidence="1">
    <location>
        <begin position="264"/>
        <end position="284"/>
    </location>
</feature>
<organism evidence="2 3">
    <name type="scientific">Cytospora mali</name>
    <name type="common">Apple Valsa canker fungus</name>
    <name type="synonym">Valsa mali</name>
    <dbReference type="NCBI Taxonomy" id="578113"/>
    <lineage>
        <taxon>Eukaryota</taxon>
        <taxon>Fungi</taxon>
        <taxon>Dikarya</taxon>
        <taxon>Ascomycota</taxon>
        <taxon>Pezizomycotina</taxon>
        <taxon>Sordariomycetes</taxon>
        <taxon>Sordariomycetidae</taxon>
        <taxon>Diaporthales</taxon>
        <taxon>Cytosporaceae</taxon>
        <taxon>Cytospora</taxon>
    </lineage>
</organism>
<evidence type="ECO:0000313" key="2">
    <source>
        <dbReference type="EMBL" id="KUI56281.1"/>
    </source>
</evidence>